<dbReference type="InterPro" id="IPR011006">
    <property type="entry name" value="CheY-like_superfamily"/>
</dbReference>
<dbReference type="GO" id="GO:0032993">
    <property type="term" value="C:protein-DNA complex"/>
    <property type="evidence" value="ECO:0007669"/>
    <property type="project" value="TreeGrafter"/>
</dbReference>
<evidence type="ECO:0000256" key="6">
    <source>
        <dbReference type="PROSITE-ProRule" id="PRU00169"/>
    </source>
</evidence>
<keyword evidence="2" id="KW-0805">Transcription regulation</keyword>
<dbReference type="InterPro" id="IPR036388">
    <property type="entry name" value="WH-like_DNA-bd_sf"/>
</dbReference>
<evidence type="ECO:0000256" key="3">
    <source>
        <dbReference type="ARBA" id="ARBA00023125"/>
    </source>
</evidence>
<keyword evidence="11" id="KW-1185">Reference proteome</keyword>
<feature type="modified residue" description="4-aspartylphosphate" evidence="6">
    <location>
        <position position="53"/>
    </location>
</feature>
<organism evidence="10 11">
    <name type="scientific">Roseburia faecis</name>
    <dbReference type="NCBI Taxonomy" id="301302"/>
    <lineage>
        <taxon>Bacteria</taxon>
        <taxon>Bacillati</taxon>
        <taxon>Bacillota</taxon>
        <taxon>Clostridia</taxon>
        <taxon>Lachnospirales</taxon>
        <taxon>Lachnospiraceae</taxon>
        <taxon>Roseburia</taxon>
    </lineage>
</organism>
<dbReference type="InterPro" id="IPR001867">
    <property type="entry name" value="OmpR/PhoB-type_DNA-bd"/>
</dbReference>
<dbReference type="Pfam" id="PF00072">
    <property type="entry name" value="Response_reg"/>
    <property type="match status" value="1"/>
</dbReference>
<dbReference type="PANTHER" id="PTHR48111:SF73">
    <property type="entry name" value="ALKALINE PHOSPHATASE SYNTHESIS TRANSCRIPTIONAL REGULATORY PROTEIN PHOP"/>
    <property type="match status" value="1"/>
</dbReference>
<evidence type="ECO:0000313" key="11">
    <source>
        <dbReference type="Proteomes" id="UP000049979"/>
    </source>
</evidence>
<proteinExistence type="predicted"/>
<evidence type="ECO:0000256" key="7">
    <source>
        <dbReference type="PROSITE-ProRule" id="PRU01091"/>
    </source>
</evidence>
<feature type="DNA-binding region" description="OmpR/PhoB-type" evidence="7">
    <location>
        <begin position="123"/>
        <end position="221"/>
    </location>
</feature>
<dbReference type="InterPro" id="IPR016032">
    <property type="entry name" value="Sig_transdc_resp-reg_C-effctor"/>
</dbReference>
<dbReference type="Gene3D" id="1.10.10.10">
    <property type="entry name" value="Winged helix-like DNA-binding domain superfamily/Winged helix DNA-binding domain"/>
    <property type="match status" value="1"/>
</dbReference>
<dbReference type="STRING" id="301302.ERS852420_00051"/>
<feature type="domain" description="Response regulatory" evidence="8">
    <location>
        <begin position="4"/>
        <end position="117"/>
    </location>
</feature>
<reference evidence="11" key="1">
    <citation type="submission" date="2015-05" db="EMBL/GenBank/DDBJ databases">
        <authorList>
            <consortium name="Pathogen Informatics"/>
        </authorList>
    </citation>
    <scope>NUCLEOTIDE SEQUENCE [LARGE SCALE GENOMIC DNA]</scope>
    <source>
        <strain evidence="11">M72</strain>
    </source>
</reference>
<dbReference type="SMART" id="SM00862">
    <property type="entry name" value="Trans_reg_C"/>
    <property type="match status" value="1"/>
</dbReference>
<evidence type="ECO:0000313" key="10">
    <source>
        <dbReference type="EMBL" id="CRL33993.1"/>
    </source>
</evidence>
<dbReference type="InterPro" id="IPR001789">
    <property type="entry name" value="Sig_transdc_resp-reg_receiver"/>
</dbReference>
<dbReference type="SMART" id="SM00448">
    <property type="entry name" value="REC"/>
    <property type="match status" value="1"/>
</dbReference>
<evidence type="ECO:0000259" key="9">
    <source>
        <dbReference type="PROSITE" id="PS51755"/>
    </source>
</evidence>
<dbReference type="CDD" id="cd00383">
    <property type="entry name" value="trans_reg_C"/>
    <property type="match status" value="1"/>
</dbReference>
<protein>
    <recommendedName>
        <fullName evidence="1">Stage 0 sporulation protein A homolog</fullName>
    </recommendedName>
</protein>
<evidence type="ECO:0000256" key="2">
    <source>
        <dbReference type="ARBA" id="ARBA00023015"/>
    </source>
</evidence>
<dbReference type="AlphaFoldDB" id="A0A0M6WD55"/>
<dbReference type="Gene3D" id="3.40.50.2300">
    <property type="match status" value="1"/>
</dbReference>
<dbReference type="Proteomes" id="UP000049979">
    <property type="component" value="Unassembled WGS sequence"/>
</dbReference>
<dbReference type="InterPro" id="IPR039420">
    <property type="entry name" value="WalR-like"/>
</dbReference>
<gene>
    <name evidence="10" type="ORF">M72_03611</name>
</gene>
<keyword evidence="6" id="KW-0597">Phosphoprotein</keyword>
<name>A0A0M6WD55_9FIRM</name>
<dbReference type="PROSITE" id="PS51755">
    <property type="entry name" value="OMPR_PHOB"/>
    <property type="match status" value="1"/>
</dbReference>
<dbReference type="GO" id="GO:0005829">
    <property type="term" value="C:cytosol"/>
    <property type="evidence" value="ECO:0007669"/>
    <property type="project" value="TreeGrafter"/>
</dbReference>
<dbReference type="SUPFAM" id="SSF52172">
    <property type="entry name" value="CheY-like"/>
    <property type="match status" value="1"/>
</dbReference>
<dbReference type="Gene3D" id="6.10.250.690">
    <property type="match status" value="1"/>
</dbReference>
<dbReference type="RefSeq" id="WP_055067083.1">
    <property type="nucleotide sequence ID" value="NZ_CP173697.1"/>
</dbReference>
<dbReference type="OrthoDB" id="9803564at2"/>
<dbReference type="Pfam" id="PF00486">
    <property type="entry name" value="Trans_reg_C"/>
    <property type="match status" value="1"/>
</dbReference>
<dbReference type="SUPFAM" id="SSF46894">
    <property type="entry name" value="C-terminal effector domain of the bipartite response regulators"/>
    <property type="match status" value="1"/>
</dbReference>
<keyword evidence="4" id="KW-0804">Transcription</keyword>
<dbReference type="GO" id="GO:0000156">
    <property type="term" value="F:phosphorelay response regulator activity"/>
    <property type="evidence" value="ECO:0007669"/>
    <property type="project" value="TreeGrafter"/>
</dbReference>
<evidence type="ECO:0000256" key="4">
    <source>
        <dbReference type="ARBA" id="ARBA00023163"/>
    </source>
</evidence>
<evidence type="ECO:0000256" key="5">
    <source>
        <dbReference type="ARBA" id="ARBA00024867"/>
    </source>
</evidence>
<evidence type="ECO:0000259" key="8">
    <source>
        <dbReference type="PROSITE" id="PS50110"/>
    </source>
</evidence>
<dbReference type="GO" id="GO:0006355">
    <property type="term" value="P:regulation of DNA-templated transcription"/>
    <property type="evidence" value="ECO:0007669"/>
    <property type="project" value="InterPro"/>
</dbReference>
<comment type="function">
    <text evidence="5">May play the central regulatory role in sporulation. It may be an element of the effector pathway responsible for the activation of sporulation genes in response to nutritional stress. Spo0A may act in concert with spo0H (a sigma factor) to control the expression of some genes that are critical to the sporulation process.</text>
</comment>
<feature type="domain" description="OmpR/PhoB-type" evidence="9">
    <location>
        <begin position="123"/>
        <end position="221"/>
    </location>
</feature>
<dbReference type="EMBL" id="CVRR01000005">
    <property type="protein sequence ID" value="CRL33993.1"/>
    <property type="molecule type" value="Genomic_DNA"/>
</dbReference>
<evidence type="ECO:0000256" key="1">
    <source>
        <dbReference type="ARBA" id="ARBA00018672"/>
    </source>
</evidence>
<dbReference type="PANTHER" id="PTHR48111">
    <property type="entry name" value="REGULATOR OF RPOS"/>
    <property type="match status" value="1"/>
</dbReference>
<dbReference type="PROSITE" id="PS50110">
    <property type="entry name" value="RESPONSE_REGULATORY"/>
    <property type="match status" value="1"/>
</dbReference>
<dbReference type="CDD" id="cd17574">
    <property type="entry name" value="REC_OmpR"/>
    <property type="match status" value="1"/>
</dbReference>
<sequence>MNETILLIEDNESIIMGLEYLLTEEQYTFLVAKTKKEAQDLLAGRQVDLVLLDVSLPDGNGFDLCREIKEHDIAPVIFLTAKDEEKDVVLGFDLGADDYVIKPFRNRELVSRIRNVLRRTEKIRRLTCGNIAVEPDTGKVYRHGEPIAVTKLEYKILMTLFSNPHKIFTREEILNGIWDMAGNFVNDNTLTVTMKRLREKLGDKEGNVIVTVRGIGYRLNL</sequence>
<keyword evidence="3 7" id="KW-0238">DNA-binding</keyword>
<dbReference type="GO" id="GO:0000976">
    <property type="term" value="F:transcription cis-regulatory region binding"/>
    <property type="evidence" value="ECO:0007669"/>
    <property type="project" value="TreeGrafter"/>
</dbReference>
<accession>A0A0M6WD55</accession>